<keyword evidence="8" id="KW-0067">ATP-binding</keyword>
<dbReference type="InterPro" id="IPR016024">
    <property type="entry name" value="ARM-type_fold"/>
</dbReference>
<dbReference type="PROSITE" id="PS50294">
    <property type="entry name" value="WD_REPEATS_REGION"/>
    <property type="match status" value="1"/>
</dbReference>
<evidence type="ECO:0000256" key="7">
    <source>
        <dbReference type="ARBA" id="ARBA00022777"/>
    </source>
</evidence>
<feature type="compositionally biased region" description="Basic and acidic residues" evidence="10">
    <location>
        <begin position="1046"/>
        <end position="1062"/>
    </location>
</feature>
<dbReference type="SUPFAM" id="SSF50978">
    <property type="entry name" value="WD40 repeat-like"/>
    <property type="match status" value="1"/>
</dbReference>
<evidence type="ECO:0000313" key="12">
    <source>
        <dbReference type="EMBL" id="CAI6342088.1"/>
    </source>
</evidence>
<dbReference type="SUPFAM" id="SSF56112">
    <property type="entry name" value="Protein kinase-like (PK-like)"/>
    <property type="match status" value="1"/>
</dbReference>
<feature type="region of interest" description="Disordered" evidence="10">
    <location>
        <begin position="1016"/>
        <end position="1065"/>
    </location>
</feature>
<name>A0A9W4UXB1_9PLEO</name>
<dbReference type="InterPro" id="IPR000719">
    <property type="entry name" value="Prot_kinase_dom"/>
</dbReference>
<evidence type="ECO:0000256" key="3">
    <source>
        <dbReference type="ARBA" id="ARBA00022574"/>
    </source>
</evidence>
<keyword evidence="2" id="KW-0723">Serine/threonine-protein kinase</keyword>
<evidence type="ECO:0000256" key="4">
    <source>
        <dbReference type="ARBA" id="ARBA00022679"/>
    </source>
</evidence>
<dbReference type="GO" id="GO:0016236">
    <property type="term" value="P:macroautophagy"/>
    <property type="evidence" value="ECO:0007669"/>
    <property type="project" value="InterPro"/>
</dbReference>
<feature type="compositionally biased region" description="Basic and acidic residues" evidence="10">
    <location>
        <begin position="919"/>
        <end position="935"/>
    </location>
</feature>
<dbReference type="CDD" id="cd13980">
    <property type="entry name" value="STKc_Vps15"/>
    <property type="match status" value="1"/>
</dbReference>
<keyword evidence="7" id="KW-0418">Kinase</keyword>
<dbReference type="InterPro" id="IPR008271">
    <property type="entry name" value="Ser/Thr_kinase_AS"/>
</dbReference>
<dbReference type="Pfam" id="PF00400">
    <property type="entry name" value="WD40"/>
    <property type="match status" value="1"/>
</dbReference>
<dbReference type="EC" id="2.7.11.1" evidence="1"/>
<dbReference type="GO" id="GO:0034271">
    <property type="term" value="C:phosphatidylinositol 3-kinase complex, class III, type I"/>
    <property type="evidence" value="ECO:0007669"/>
    <property type="project" value="TreeGrafter"/>
</dbReference>
<dbReference type="InterPro" id="IPR011989">
    <property type="entry name" value="ARM-like"/>
</dbReference>
<dbReference type="Gene3D" id="1.10.510.10">
    <property type="entry name" value="Transferase(Phosphotransferase) domain 1"/>
    <property type="match status" value="1"/>
</dbReference>
<dbReference type="InterPro" id="IPR045162">
    <property type="entry name" value="Vps15-like"/>
</dbReference>
<dbReference type="GO" id="GO:0071561">
    <property type="term" value="C:nucleus-vacuole junction"/>
    <property type="evidence" value="ECO:0007669"/>
    <property type="project" value="TreeGrafter"/>
</dbReference>
<evidence type="ECO:0000256" key="8">
    <source>
        <dbReference type="ARBA" id="ARBA00022840"/>
    </source>
</evidence>
<dbReference type="InterPro" id="IPR011009">
    <property type="entry name" value="Kinase-like_dom_sf"/>
</dbReference>
<proteinExistence type="predicted"/>
<dbReference type="GO" id="GO:0034272">
    <property type="term" value="C:phosphatidylinositol 3-kinase complex, class III, type II"/>
    <property type="evidence" value="ECO:0007669"/>
    <property type="project" value="TreeGrafter"/>
</dbReference>
<reference evidence="12" key="1">
    <citation type="submission" date="2023-01" db="EMBL/GenBank/DDBJ databases">
        <authorList>
            <person name="Van Ghelder C."/>
            <person name="Rancurel C."/>
        </authorList>
    </citation>
    <scope>NUCLEOTIDE SEQUENCE</scope>
    <source>
        <strain evidence="12">CNCM I-4278</strain>
    </source>
</reference>
<keyword evidence="3 9" id="KW-0853">WD repeat</keyword>
<dbReference type="InterPro" id="IPR001680">
    <property type="entry name" value="WD40_rpt"/>
</dbReference>
<dbReference type="Gene3D" id="1.25.10.10">
    <property type="entry name" value="Leucine-rich Repeat Variant"/>
    <property type="match status" value="1"/>
</dbReference>
<gene>
    <name evidence="12" type="ORF">PDIGIT_LOCUS15291</name>
</gene>
<keyword evidence="13" id="KW-1185">Reference proteome</keyword>
<keyword evidence="4" id="KW-0808">Transferase</keyword>
<dbReference type="Pfam" id="PF00069">
    <property type="entry name" value="Pkinase"/>
    <property type="match status" value="1"/>
</dbReference>
<feature type="domain" description="Protein kinase" evidence="11">
    <location>
        <begin position="25"/>
        <end position="299"/>
    </location>
</feature>
<evidence type="ECO:0000313" key="13">
    <source>
        <dbReference type="Proteomes" id="UP001152607"/>
    </source>
</evidence>
<dbReference type="InterPro" id="IPR055231">
    <property type="entry name" value="2AA_helical"/>
</dbReference>
<dbReference type="SMART" id="SM00320">
    <property type="entry name" value="WD40"/>
    <property type="match status" value="5"/>
</dbReference>
<evidence type="ECO:0000256" key="5">
    <source>
        <dbReference type="ARBA" id="ARBA00022737"/>
    </source>
</evidence>
<dbReference type="PANTHER" id="PTHR17583">
    <property type="entry name" value="PHOSPHOINOSITIDE 3-KINASE REGULATORY SUBUNIT 4"/>
    <property type="match status" value="1"/>
</dbReference>
<accession>A0A9W4UXB1</accession>
<dbReference type="GO" id="GO:0045324">
    <property type="term" value="P:late endosome to vacuole transport"/>
    <property type="evidence" value="ECO:0007669"/>
    <property type="project" value="InterPro"/>
</dbReference>
<dbReference type="OrthoDB" id="242910at2759"/>
<organism evidence="12 13">
    <name type="scientific">Periconia digitata</name>
    <dbReference type="NCBI Taxonomy" id="1303443"/>
    <lineage>
        <taxon>Eukaryota</taxon>
        <taxon>Fungi</taxon>
        <taxon>Dikarya</taxon>
        <taxon>Ascomycota</taxon>
        <taxon>Pezizomycotina</taxon>
        <taxon>Dothideomycetes</taxon>
        <taxon>Pleosporomycetidae</taxon>
        <taxon>Pleosporales</taxon>
        <taxon>Massarineae</taxon>
        <taxon>Periconiaceae</taxon>
        <taxon>Periconia</taxon>
    </lineage>
</organism>
<dbReference type="SUPFAM" id="SSF48371">
    <property type="entry name" value="ARM repeat"/>
    <property type="match status" value="1"/>
</dbReference>
<dbReference type="InterPro" id="IPR036322">
    <property type="entry name" value="WD40_repeat_dom_sf"/>
</dbReference>
<feature type="region of interest" description="Disordered" evidence="10">
    <location>
        <begin position="914"/>
        <end position="995"/>
    </location>
</feature>
<evidence type="ECO:0000256" key="1">
    <source>
        <dbReference type="ARBA" id="ARBA00012513"/>
    </source>
</evidence>
<evidence type="ECO:0000256" key="2">
    <source>
        <dbReference type="ARBA" id="ARBA00022527"/>
    </source>
</evidence>
<dbReference type="PROSITE" id="PS50082">
    <property type="entry name" value="WD_REPEATS_2"/>
    <property type="match status" value="1"/>
</dbReference>
<evidence type="ECO:0000256" key="6">
    <source>
        <dbReference type="ARBA" id="ARBA00022741"/>
    </source>
</evidence>
<feature type="compositionally biased region" description="Low complexity" evidence="10">
    <location>
        <begin position="1505"/>
        <end position="1519"/>
    </location>
</feature>
<keyword evidence="6" id="KW-0547">Nucleotide-binding</keyword>
<comment type="caution">
    <text evidence="12">The sequence shown here is derived from an EMBL/GenBank/DDBJ whole genome shotgun (WGS) entry which is preliminary data.</text>
</comment>
<keyword evidence="5" id="KW-0677">Repeat</keyword>
<dbReference type="GO" id="GO:0004674">
    <property type="term" value="F:protein serine/threonine kinase activity"/>
    <property type="evidence" value="ECO:0007669"/>
    <property type="project" value="UniProtKB-KW"/>
</dbReference>
<evidence type="ECO:0000259" key="11">
    <source>
        <dbReference type="PROSITE" id="PS50011"/>
    </source>
</evidence>
<dbReference type="PROSITE" id="PS00108">
    <property type="entry name" value="PROTEIN_KINASE_ST"/>
    <property type="match status" value="1"/>
</dbReference>
<protein>
    <recommendedName>
        <fullName evidence="1">non-specific serine/threonine protein kinase</fullName>
        <ecNumber evidence="1">2.7.11.1</ecNumber>
    </recommendedName>
</protein>
<dbReference type="FunFam" id="1.10.510.10:FF:000497">
    <property type="entry name" value="Phosphoinositide 3-kinase regulatory subunit"/>
    <property type="match status" value="1"/>
</dbReference>
<dbReference type="GO" id="GO:0006623">
    <property type="term" value="P:protein targeting to vacuole"/>
    <property type="evidence" value="ECO:0007669"/>
    <property type="project" value="TreeGrafter"/>
</dbReference>
<dbReference type="FunFam" id="1.25.10.10:FF:000342">
    <property type="entry name" value="Serine/threonine-protein kinase VPS15"/>
    <property type="match status" value="1"/>
</dbReference>
<feature type="region of interest" description="Disordered" evidence="10">
    <location>
        <begin position="1093"/>
        <end position="1116"/>
    </location>
</feature>
<dbReference type="GO" id="GO:0005524">
    <property type="term" value="F:ATP binding"/>
    <property type="evidence" value="ECO:0007669"/>
    <property type="project" value="UniProtKB-KW"/>
</dbReference>
<dbReference type="SMART" id="SM00220">
    <property type="entry name" value="S_TKc"/>
    <property type="match status" value="1"/>
</dbReference>
<dbReference type="Gene3D" id="2.130.10.10">
    <property type="entry name" value="YVTN repeat-like/Quinoprotein amine dehydrogenase"/>
    <property type="match status" value="2"/>
</dbReference>
<feature type="repeat" description="WD" evidence="9">
    <location>
        <begin position="1127"/>
        <end position="1168"/>
    </location>
</feature>
<dbReference type="Pfam" id="PF22956">
    <property type="entry name" value="VPS15-like_hel"/>
    <property type="match status" value="1"/>
</dbReference>
<dbReference type="InterPro" id="IPR015943">
    <property type="entry name" value="WD40/YVTN_repeat-like_dom_sf"/>
</dbReference>
<evidence type="ECO:0000256" key="10">
    <source>
        <dbReference type="SAM" id="MobiDB-lite"/>
    </source>
</evidence>
<dbReference type="PROSITE" id="PS50011">
    <property type="entry name" value="PROTEIN_KINASE_DOM"/>
    <property type="match status" value="1"/>
</dbReference>
<dbReference type="PANTHER" id="PTHR17583:SF0">
    <property type="entry name" value="PHOSPHOINOSITIDE 3-KINASE REGULATORY SUBUNIT 4"/>
    <property type="match status" value="1"/>
</dbReference>
<feature type="compositionally biased region" description="Low complexity" evidence="10">
    <location>
        <begin position="946"/>
        <end position="961"/>
    </location>
</feature>
<feature type="region of interest" description="Disordered" evidence="10">
    <location>
        <begin position="1483"/>
        <end position="1521"/>
    </location>
</feature>
<dbReference type="GO" id="GO:0005770">
    <property type="term" value="C:late endosome"/>
    <property type="evidence" value="ECO:0007669"/>
    <property type="project" value="TreeGrafter"/>
</dbReference>
<dbReference type="Proteomes" id="UP001152607">
    <property type="component" value="Unassembled WGS sequence"/>
</dbReference>
<evidence type="ECO:0000256" key="9">
    <source>
        <dbReference type="PROSITE-ProRule" id="PRU00221"/>
    </source>
</evidence>
<dbReference type="EMBL" id="CAOQHR010000013">
    <property type="protein sequence ID" value="CAI6342088.1"/>
    <property type="molecule type" value="Genomic_DNA"/>
</dbReference>
<sequence length="1563" mass="174732">MGQGFSLTTLSAGSANIDVPELSDLQYEKSLGAARFMKSVRARHKDGLVVTRVVMKPYAQFNLDVYARRLSDERKLLADIPNALGYNRIIETAVGGYLVRQYVHSSLYDRLSTRPFLEEIEKKWLSFQLLCAVRDCHARNLYHGDIKTENVLVTSWNWLYLTDFSASYKPAYLPEDNPADFSFYFDMSGRRTCYLAPERFLVPDAQPQGEGIVTWAMDIFSVGCVMAELFIESPIFSLSQIFRYRQGEYDPAHSHLSKIQDKDVRDLIAHMIQLDPNSRMSAEDYLEHWQGKVFPHYFYGFLQQYMHSITDSSSGRKPVTTATEHLGEPDERIEQIFGDFDKISHLLSNNESDLASRPQHSPPEPNAKLFPLCIDIPNYQHQATPTPSLAVDDGNLIFLTIIVSCLRGTARASARLRGLELLLAFAERLTDEAKLDRVVPYAASLLTDRSEQVKIASLRTMTQILAMVNVVSPINAYVVPEYVLPRLEAYLPNSAETSPLVRMHYAWCIGPLATTAARYIDIVQALRAGGTLPVADPGAEEDLTSSAHRNQFDSDRQTLVNAFEDHTKALLTDPDAAVRRAMLKSVAELCVFFGSPKANDVVLSHLNTYLNDPDWMLKCAFFEAIVGVAVFVGGASLEGYILPLMVQALTDPEEFVVEKVIRALSSIAELGLFQRSKTWELVDIVARLTMHPNNWIREAAAQFISAASKYLSVADTHSILVNLIRPYLKVVPSDFTELRILDALKRPLPKIIIEMASNWAGSSPKGLFWVPAKQQQTFSFASSEDTLPSIFGRELDPKVLLRMQKNEEDEVWIKKLRNAGMSSEDDFKLVALREFVWRVVHRRRMDAGVTSTSKFNSIVALKDLSIQPLTVLFENARHTIEQTRKTGSQDHDYQPKTIRDALLDASTTDADVQASRRIVHADTQAERLAREEGGRRLSIPARPKLSSSPSGFRSSLDSPSSETADPRRHSLQVPREAGTHSPVGSLTGEDHTRSLRHRSSALSLLNRGDKALAEIGTTSANATGKVDGNHAREGSRTRQPPSPLAIEHRRDSPSSARFRDAHNYTGNDPAVLKLLDSMLLERYPSGEMEFGPQVQLPSRPQPIKHKDAHPSPTGVPWRPEGTLVATLSEHTASVNRIIVAPDQSFFITGSDDGTVKIWDTSRLERNVSRRSRQTYRLSEGAKVTSLVFVEQTYSFVATGSDGSVHVVRMDSYDGHDGSRKFGRPRLLREYQLPDEDQAVWSEHYNEDNKSVLILATNTSSVIALDLRTMAELFTLKNPLDHGTPTCFCVDRKAHWLLLGTSHGVLDLWDLRFKLRLKAWVFQNAAPVYRLHLPRVRNPRLYITGGTGQGEVTVWEFAKLICKEVYRVGGSKDQGSKSTTLLDMDDEKSGGMLGRFSTSMLPTASSIPEKGIRALVVATQAVDDKPDSKIHTFILTAGPDWKVRYWDTSRQEASVVVSGLVADELKPQYTTSQPTHDTTIITERLMQPPPAQSPSVRDGNGRESRSSSSRQRPPQKSSKSGMISLQQNHLLKSHLDQIMDVALLAQPYGMIVSADRSGVVYMFM</sequence>
<feature type="compositionally biased region" description="Basic and acidic residues" evidence="10">
    <location>
        <begin position="1027"/>
        <end position="1036"/>
    </location>
</feature>